<evidence type="ECO:0000256" key="6">
    <source>
        <dbReference type="SAM" id="Phobius"/>
    </source>
</evidence>
<comment type="subcellular location">
    <subcellularLocation>
        <location evidence="1">Cell membrane</location>
        <topology evidence="1">Multi-pass membrane protein</topology>
    </subcellularLocation>
</comment>
<feature type="transmembrane region" description="Helical" evidence="6">
    <location>
        <begin position="356"/>
        <end position="372"/>
    </location>
</feature>
<dbReference type="PANTHER" id="PTHR43124:SF3">
    <property type="entry name" value="CHLORAMPHENICOL EFFLUX PUMP RV0191"/>
    <property type="match status" value="1"/>
</dbReference>
<evidence type="ECO:0000256" key="1">
    <source>
        <dbReference type="ARBA" id="ARBA00004651"/>
    </source>
</evidence>
<dbReference type="GO" id="GO:0022857">
    <property type="term" value="F:transmembrane transporter activity"/>
    <property type="evidence" value="ECO:0007669"/>
    <property type="project" value="InterPro"/>
</dbReference>
<evidence type="ECO:0000313" key="9">
    <source>
        <dbReference type="Proteomes" id="UP000242469"/>
    </source>
</evidence>
<keyword evidence="4 6" id="KW-1133">Transmembrane helix</keyword>
<evidence type="ECO:0000259" key="7">
    <source>
        <dbReference type="PROSITE" id="PS50850"/>
    </source>
</evidence>
<proteinExistence type="predicted"/>
<dbReference type="STRING" id="1122198.SAMN02745729_1285"/>
<evidence type="ECO:0000256" key="2">
    <source>
        <dbReference type="ARBA" id="ARBA00022475"/>
    </source>
</evidence>
<feature type="transmembrane region" description="Helical" evidence="6">
    <location>
        <begin position="296"/>
        <end position="316"/>
    </location>
</feature>
<dbReference type="EMBL" id="FNRJ01000028">
    <property type="protein sequence ID" value="SEB16817.1"/>
    <property type="molecule type" value="Genomic_DNA"/>
</dbReference>
<organism evidence="8 9">
    <name type="scientific">Marinobacterium iners DSM 11526</name>
    <dbReference type="NCBI Taxonomy" id="1122198"/>
    <lineage>
        <taxon>Bacteria</taxon>
        <taxon>Pseudomonadati</taxon>
        <taxon>Pseudomonadota</taxon>
        <taxon>Gammaproteobacteria</taxon>
        <taxon>Oceanospirillales</taxon>
        <taxon>Oceanospirillaceae</taxon>
        <taxon>Marinobacterium</taxon>
    </lineage>
</organism>
<dbReference type="Proteomes" id="UP000242469">
    <property type="component" value="Unassembled WGS sequence"/>
</dbReference>
<evidence type="ECO:0000313" key="8">
    <source>
        <dbReference type="EMBL" id="SEB16817.1"/>
    </source>
</evidence>
<evidence type="ECO:0000256" key="5">
    <source>
        <dbReference type="ARBA" id="ARBA00023136"/>
    </source>
</evidence>
<dbReference type="GO" id="GO:0005886">
    <property type="term" value="C:plasma membrane"/>
    <property type="evidence" value="ECO:0007669"/>
    <property type="project" value="UniProtKB-SubCell"/>
</dbReference>
<feature type="transmembrane region" description="Helical" evidence="6">
    <location>
        <begin position="246"/>
        <end position="263"/>
    </location>
</feature>
<dbReference type="AlphaFoldDB" id="A0A1H4H4R8"/>
<dbReference type="RefSeq" id="WP_091828115.1">
    <property type="nucleotide sequence ID" value="NZ_FNRJ01000028.1"/>
</dbReference>
<evidence type="ECO:0000256" key="3">
    <source>
        <dbReference type="ARBA" id="ARBA00022692"/>
    </source>
</evidence>
<keyword evidence="2" id="KW-1003">Cell membrane</keyword>
<accession>A0A1H4H4R8</accession>
<dbReference type="InterPro" id="IPR020846">
    <property type="entry name" value="MFS_dom"/>
</dbReference>
<dbReference type="InterPro" id="IPR011701">
    <property type="entry name" value="MFS"/>
</dbReference>
<feature type="transmembrane region" description="Helical" evidence="6">
    <location>
        <begin position="130"/>
        <end position="149"/>
    </location>
</feature>
<dbReference type="PROSITE" id="PS50850">
    <property type="entry name" value="MFS"/>
    <property type="match status" value="1"/>
</dbReference>
<feature type="transmembrane region" description="Helical" evidence="6">
    <location>
        <begin position="206"/>
        <end position="226"/>
    </location>
</feature>
<gene>
    <name evidence="8" type="ORF">SAMN02745729_1285</name>
</gene>
<feature type="transmembrane region" description="Helical" evidence="6">
    <location>
        <begin position="272"/>
        <end position="290"/>
    </location>
</feature>
<dbReference type="InterPro" id="IPR050189">
    <property type="entry name" value="MFS_Efflux_Transporters"/>
</dbReference>
<dbReference type="Pfam" id="PF07690">
    <property type="entry name" value="MFS_1"/>
    <property type="match status" value="1"/>
</dbReference>
<dbReference type="InterPro" id="IPR036259">
    <property type="entry name" value="MFS_trans_sf"/>
</dbReference>
<reference evidence="9" key="1">
    <citation type="submission" date="2016-10" db="EMBL/GenBank/DDBJ databases">
        <authorList>
            <person name="Varghese N."/>
            <person name="Submissions S."/>
        </authorList>
    </citation>
    <scope>NUCLEOTIDE SEQUENCE [LARGE SCALE GENOMIC DNA]</scope>
    <source>
        <strain evidence="9">DSM 11526</strain>
    </source>
</reference>
<keyword evidence="3 6" id="KW-0812">Transmembrane</keyword>
<sequence length="377" mass="40423">MFRRPPFALVIFLLSFPQIVETIYSPSLPLIASAYRVTPEEAGQTLSLWFIAFALGVVFWGRLSDLAGRRPTLLAGLAIFVLGSGWAMTAGDFEQLMLARFISAFGAAVGSIITQTALRDSYPAPDLARVFSVLGVALAVSPAIGMLLGQEIAAYAGHKGMFAGLGLLAITLLSLSLAFWPETRPTETASALFIPTFRDMLSDGEVWRNALLIAVFNLAIFGYYQLAPFLFERLETRWFEFGESGFLLAAASLLGAALNSLLLQKRISTRKLIKIGVMLLSFGACLLALLSTSQAFLIGMVFVSLAYAIAIPNILANALRNYTGQLGTAGAILSLLYYVLLGIGLVAAGVSQRLDLVLIFCAIVAALAFGIARSKCE</sequence>
<keyword evidence="5 6" id="KW-0472">Membrane</keyword>
<feature type="transmembrane region" description="Helical" evidence="6">
    <location>
        <begin position="46"/>
        <end position="63"/>
    </location>
</feature>
<dbReference type="Gene3D" id="1.20.1720.10">
    <property type="entry name" value="Multidrug resistance protein D"/>
    <property type="match status" value="1"/>
</dbReference>
<evidence type="ECO:0000256" key="4">
    <source>
        <dbReference type="ARBA" id="ARBA00022989"/>
    </source>
</evidence>
<feature type="domain" description="Major facilitator superfamily (MFS) profile" evidence="7">
    <location>
        <begin position="1"/>
        <end position="377"/>
    </location>
</feature>
<dbReference type="OrthoDB" id="9814303at2"/>
<dbReference type="SUPFAM" id="SSF103473">
    <property type="entry name" value="MFS general substrate transporter"/>
    <property type="match status" value="1"/>
</dbReference>
<protein>
    <submittedName>
        <fullName evidence="8">Drug resistance transporter, Bcr/CflA subfamily</fullName>
    </submittedName>
</protein>
<feature type="transmembrane region" description="Helical" evidence="6">
    <location>
        <begin position="97"/>
        <end position="118"/>
    </location>
</feature>
<feature type="transmembrane region" description="Helical" evidence="6">
    <location>
        <begin position="72"/>
        <end position="91"/>
    </location>
</feature>
<keyword evidence="9" id="KW-1185">Reference proteome</keyword>
<name>A0A1H4H4R8_9GAMM</name>
<dbReference type="PANTHER" id="PTHR43124">
    <property type="entry name" value="PURINE EFFLUX PUMP PBUE"/>
    <property type="match status" value="1"/>
</dbReference>
<feature type="transmembrane region" description="Helical" evidence="6">
    <location>
        <begin position="161"/>
        <end position="180"/>
    </location>
</feature>
<feature type="transmembrane region" description="Helical" evidence="6">
    <location>
        <begin position="328"/>
        <end position="350"/>
    </location>
</feature>